<evidence type="ECO:0000256" key="1">
    <source>
        <dbReference type="SAM" id="MobiDB-lite"/>
    </source>
</evidence>
<comment type="caution">
    <text evidence="2">The sequence shown here is derived from an EMBL/GenBank/DDBJ whole genome shotgun (WGS) entry which is preliminary data.</text>
</comment>
<feature type="compositionally biased region" description="Low complexity" evidence="1">
    <location>
        <begin position="33"/>
        <end position="51"/>
    </location>
</feature>
<feature type="non-terminal residue" evidence="2">
    <location>
        <position position="1"/>
    </location>
</feature>
<name>A0AA38L9T2_TAXCH</name>
<sequence length="51" mass="5582">EQIPTLVLSQAMAIQIEENLLISSELRQEPSKSKASTSSWATSSDAAFQKM</sequence>
<reference evidence="2 3" key="1">
    <citation type="journal article" date="2021" name="Nat. Plants">
        <title>The Taxus genome provides insights into paclitaxel biosynthesis.</title>
        <authorList>
            <person name="Xiong X."/>
            <person name="Gou J."/>
            <person name="Liao Q."/>
            <person name="Li Y."/>
            <person name="Zhou Q."/>
            <person name="Bi G."/>
            <person name="Li C."/>
            <person name="Du R."/>
            <person name="Wang X."/>
            <person name="Sun T."/>
            <person name="Guo L."/>
            <person name="Liang H."/>
            <person name="Lu P."/>
            <person name="Wu Y."/>
            <person name="Zhang Z."/>
            <person name="Ro D.K."/>
            <person name="Shang Y."/>
            <person name="Huang S."/>
            <person name="Yan J."/>
        </authorList>
    </citation>
    <scope>NUCLEOTIDE SEQUENCE [LARGE SCALE GENOMIC DNA]</scope>
    <source>
        <strain evidence="2">Ta-2019</strain>
    </source>
</reference>
<feature type="region of interest" description="Disordered" evidence="1">
    <location>
        <begin position="26"/>
        <end position="51"/>
    </location>
</feature>
<evidence type="ECO:0000313" key="2">
    <source>
        <dbReference type="EMBL" id="KAH9312757.1"/>
    </source>
</evidence>
<organism evidence="2 3">
    <name type="scientific">Taxus chinensis</name>
    <name type="common">Chinese yew</name>
    <name type="synonym">Taxus wallichiana var. chinensis</name>
    <dbReference type="NCBI Taxonomy" id="29808"/>
    <lineage>
        <taxon>Eukaryota</taxon>
        <taxon>Viridiplantae</taxon>
        <taxon>Streptophyta</taxon>
        <taxon>Embryophyta</taxon>
        <taxon>Tracheophyta</taxon>
        <taxon>Spermatophyta</taxon>
        <taxon>Pinopsida</taxon>
        <taxon>Pinidae</taxon>
        <taxon>Conifers II</taxon>
        <taxon>Cupressales</taxon>
        <taxon>Taxaceae</taxon>
        <taxon>Taxus</taxon>
    </lineage>
</organism>
<keyword evidence="3" id="KW-1185">Reference proteome</keyword>
<accession>A0AA38L9T2</accession>
<protein>
    <submittedName>
        <fullName evidence="2">Uncharacterized protein</fullName>
    </submittedName>
</protein>
<evidence type="ECO:0000313" key="3">
    <source>
        <dbReference type="Proteomes" id="UP000824469"/>
    </source>
</evidence>
<dbReference type="Proteomes" id="UP000824469">
    <property type="component" value="Unassembled WGS sequence"/>
</dbReference>
<gene>
    <name evidence="2" type="ORF">KI387_027792</name>
</gene>
<feature type="non-terminal residue" evidence="2">
    <location>
        <position position="51"/>
    </location>
</feature>
<dbReference type="EMBL" id="JAHRHJ020000006">
    <property type="protein sequence ID" value="KAH9312757.1"/>
    <property type="molecule type" value="Genomic_DNA"/>
</dbReference>
<proteinExistence type="predicted"/>
<dbReference type="AlphaFoldDB" id="A0AA38L9T2"/>